<evidence type="ECO:0000313" key="2">
    <source>
        <dbReference type="Proteomes" id="UP001597180"/>
    </source>
</evidence>
<dbReference type="EMBL" id="JBHTLU010000031">
    <property type="protein sequence ID" value="MFD1222889.1"/>
    <property type="molecule type" value="Genomic_DNA"/>
</dbReference>
<reference evidence="2" key="1">
    <citation type="journal article" date="2019" name="Int. J. Syst. Evol. Microbiol.">
        <title>The Global Catalogue of Microorganisms (GCM) 10K type strain sequencing project: providing services to taxonomists for standard genome sequencing and annotation.</title>
        <authorList>
            <consortium name="The Broad Institute Genomics Platform"/>
            <consortium name="The Broad Institute Genome Sequencing Center for Infectious Disease"/>
            <person name="Wu L."/>
            <person name="Ma J."/>
        </authorList>
    </citation>
    <scope>NUCLEOTIDE SEQUENCE [LARGE SCALE GENOMIC DNA]</scope>
    <source>
        <strain evidence="2">CCUG 53270</strain>
    </source>
</reference>
<proteinExistence type="predicted"/>
<dbReference type="InterPro" id="IPR009229">
    <property type="entry name" value="AgrD"/>
</dbReference>
<sequence length="41" mass="4686">MVKKGIAKILNTMLVGVAFITVPTSFSFEWHRPQIPEELKK</sequence>
<organism evidence="1 2">
    <name type="scientific">Paenibacillus vulneris</name>
    <dbReference type="NCBI Taxonomy" id="1133364"/>
    <lineage>
        <taxon>Bacteria</taxon>
        <taxon>Bacillati</taxon>
        <taxon>Bacillota</taxon>
        <taxon>Bacilli</taxon>
        <taxon>Bacillales</taxon>
        <taxon>Paenibacillaceae</taxon>
        <taxon>Paenibacillus</taxon>
    </lineage>
</organism>
<keyword evidence="2" id="KW-1185">Reference proteome</keyword>
<dbReference type="Proteomes" id="UP001597180">
    <property type="component" value="Unassembled WGS sequence"/>
</dbReference>
<evidence type="ECO:0000313" key="1">
    <source>
        <dbReference type="EMBL" id="MFD1222889.1"/>
    </source>
</evidence>
<accession>A0ABW3UTW4</accession>
<gene>
    <name evidence="1" type="ORF">ACFQ4B_22490</name>
</gene>
<comment type="caution">
    <text evidence="1">The sequence shown here is derived from an EMBL/GenBank/DDBJ whole genome shotgun (WGS) entry which is preliminary data.</text>
</comment>
<protein>
    <submittedName>
        <fullName evidence="1">AgrD family cyclic lactone autoinducer peptide</fullName>
    </submittedName>
</protein>
<dbReference type="NCBIfam" id="TIGR04223">
    <property type="entry name" value="quorum_AgrD"/>
    <property type="match status" value="1"/>
</dbReference>
<name>A0ABW3UTW4_9BACL</name>
<dbReference type="RefSeq" id="WP_345588767.1">
    <property type="nucleotide sequence ID" value="NZ_BAABJG010000015.1"/>
</dbReference>